<dbReference type="InParanoid" id="A0A7R8V593"/>
<organism evidence="1 2">
    <name type="scientific">Hermetia illucens</name>
    <name type="common">Black soldier fly</name>
    <dbReference type="NCBI Taxonomy" id="343691"/>
    <lineage>
        <taxon>Eukaryota</taxon>
        <taxon>Metazoa</taxon>
        <taxon>Ecdysozoa</taxon>
        <taxon>Arthropoda</taxon>
        <taxon>Hexapoda</taxon>
        <taxon>Insecta</taxon>
        <taxon>Pterygota</taxon>
        <taxon>Neoptera</taxon>
        <taxon>Endopterygota</taxon>
        <taxon>Diptera</taxon>
        <taxon>Brachycera</taxon>
        <taxon>Stratiomyomorpha</taxon>
        <taxon>Stratiomyidae</taxon>
        <taxon>Hermetiinae</taxon>
        <taxon>Hermetia</taxon>
    </lineage>
</organism>
<evidence type="ECO:0000313" key="2">
    <source>
        <dbReference type="Proteomes" id="UP000594454"/>
    </source>
</evidence>
<accession>A0A7R8V593</accession>
<protein>
    <submittedName>
        <fullName evidence="1">Uncharacterized protein</fullName>
    </submittedName>
</protein>
<reference evidence="1 2" key="1">
    <citation type="submission" date="2020-11" db="EMBL/GenBank/DDBJ databases">
        <authorList>
            <person name="Wallbank WR R."/>
            <person name="Pardo Diaz C."/>
            <person name="Kozak K."/>
            <person name="Martin S."/>
            <person name="Jiggins C."/>
            <person name="Moest M."/>
            <person name="Warren A I."/>
            <person name="Generalovic N T."/>
            <person name="Byers J.R.P. K."/>
            <person name="Montejo-Kovacevich G."/>
            <person name="Yen C E."/>
        </authorList>
    </citation>
    <scope>NUCLEOTIDE SEQUENCE [LARGE SCALE GENOMIC DNA]</scope>
</reference>
<evidence type="ECO:0000313" key="1">
    <source>
        <dbReference type="EMBL" id="CAD7091900.1"/>
    </source>
</evidence>
<proteinExistence type="predicted"/>
<dbReference type="EMBL" id="LR899014">
    <property type="protein sequence ID" value="CAD7091900.1"/>
    <property type="molecule type" value="Genomic_DNA"/>
</dbReference>
<dbReference type="OrthoDB" id="7384592at2759"/>
<dbReference type="AlphaFoldDB" id="A0A7R8V593"/>
<dbReference type="Proteomes" id="UP000594454">
    <property type="component" value="Chromosome 6"/>
</dbReference>
<name>A0A7R8V593_HERIL</name>
<keyword evidence="2" id="KW-1185">Reference proteome</keyword>
<gene>
    <name evidence="1" type="ORF">HERILL_LOCUS14298</name>
</gene>
<sequence length="131" mass="14410">MLTPAVRPAAALYSTAAKSTSKPTAGAEFRDLFSPKKIKKNWESYQLSSEHKEEINVISKWHDRALSLIKLSEASKTLKTTVPGSSCMLQNGSTVSAPSKLIKEVQQKSVQTKCIYFVVSFVCLLQSAEND</sequence>